<accession>A0A0W8I153</accession>
<dbReference type="Proteomes" id="UP000054837">
    <property type="component" value="Unassembled WGS sequence"/>
</dbReference>
<organism evidence="2 3">
    <name type="scientific">Serinicoccus chungangensis</name>
    <dbReference type="NCBI Taxonomy" id="767452"/>
    <lineage>
        <taxon>Bacteria</taxon>
        <taxon>Bacillati</taxon>
        <taxon>Actinomycetota</taxon>
        <taxon>Actinomycetes</taxon>
        <taxon>Micrococcales</taxon>
        <taxon>Ornithinimicrobiaceae</taxon>
        <taxon>Serinicoccus</taxon>
    </lineage>
</organism>
<reference evidence="2 3" key="1">
    <citation type="submission" date="2015-12" db="EMBL/GenBank/DDBJ databases">
        <title>Serinicoccus chungangenesis strain CD08_5 genome sequencing and assembly.</title>
        <authorList>
            <person name="Chander A.M."/>
            <person name="Kaur G."/>
            <person name="Nair G.R."/>
            <person name="Dhawan D.K."/>
            <person name="Kochhar R.K."/>
            <person name="Mayilraj S."/>
            <person name="Bhadada S.K."/>
        </authorList>
    </citation>
    <scope>NUCLEOTIDE SEQUENCE [LARGE SCALE GENOMIC DNA]</scope>
    <source>
        <strain evidence="2 3">CD08_5</strain>
    </source>
</reference>
<dbReference type="RefSeq" id="WP_058892357.1">
    <property type="nucleotide sequence ID" value="NZ_LQBL01000032.1"/>
</dbReference>
<dbReference type="EMBL" id="LQBL01000032">
    <property type="protein sequence ID" value="KUG51461.1"/>
    <property type="molecule type" value="Genomic_DNA"/>
</dbReference>
<dbReference type="STRING" id="767452.AVL62_08910"/>
<dbReference type="Pfam" id="PF13338">
    <property type="entry name" value="AbiEi_4"/>
    <property type="match status" value="1"/>
</dbReference>
<feature type="domain" description="AbiEi antitoxin N-terminal" evidence="1">
    <location>
        <begin position="11"/>
        <end position="49"/>
    </location>
</feature>
<keyword evidence="3" id="KW-1185">Reference proteome</keyword>
<proteinExistence type="predicted"/>
<evidence type="ECO:0000313" key="2">
    <source>
        <dbReference type="EMBL" id="KUG51461.1"/>
    </source>
</evidence>
<sequence>MKPALEGFLHTHHFAITTAEAASIGISREVLRLLVARKVLTRVGRGAYVQTSALEREPYDAGRHVLRVHALVRSRPEDWAASHLSAALLWGLPVPQVPLERLHVCHARPVGTSRRRSDYSVHLCPGEERITRVEGLPVVAAATAVVGTALQVPHGPAVAAMDAALHRGLVSPDDLVEQLHAWAHVPEVVGARLAVARADGRSESPGESLLRLILLDLGLTVIPQYVVRDGDVVVARVDLYLPELGVVLEFDGRLKYAGQDGRQALAAEKHREDRIRSLGYGVGRLTWECLTQPAVVSGVVARAARSAHPHLIATRAS</sequence>
<evidence type="ECO:0000259" key="1">
    <source>
        <dbReference type="Pfam" id="PF13338"/>
    </source>
</evidence>
<dbReference type="OrthoDB" id="5517693at2"/>
<dbReference type="AlphaFoldDB" id="A0A0W8I153"/>
<gene>
    <name evidence="2" type="ORF">AVL62_08910</name>
</gene>
<dbReference type="InterPro" id="IPR025159">
    <property type="entry name" value="AbiEi_N"/>
</dbReference>
<comment type="caution">
    <text evidence="2">The sequence shown here is derived from an EMBL/GenBank/DDBJ whole genome shotgun (WGS) entry which is preliminary data.</text>
</comment>
<evidence type="ECO:0000313" key="3">
    <source>
        <dbReference type="Proteomes" id="UP000054837"/>
    </source>
</evidence>
<name>A0A0W8I153_9MICO</name>
<protein>
    <recommendedName>
        <fullName evidence="1">AbiEi antitoxin N-terminal domain-containing protein</fullName>
    </recommendedName>
</protein>